<protein>
    <recommendedName>
        <fullName evidence="3">DUF2946 domain-containing protein</fullName>
    </recommendedName>
</protein>
<dbReference type="Proteomes" id="UP000193978">
    <property type="component" value="Chromosome"/>
</dbReference>
<dbReference type="AlphaFoldDB" id="A0A1W6MZK3"/>
<dbReference type="EMBL" id="CP019948">
    <property type="protein sequence ID" value="ARN82998.1"/>
    <property type="molecule type" value="Genomic_DNA"/>
</dbReference>
<evidence type="ECO:0008006" key="3">
    <source>
        <dbReference type="Google" id="ProtNLM"/>
    </source>
</evidence>
<proteinExistence type="predicted"/>
<evidence type="ECO:0000313" key="2">
    <source>
        <dbReference type="Proteomes" id="UP000193978"/>
    </source>
</evidence>
<gene>
    <name evidence="1" type="ORF">B1812_20095</name>
</gene>
<keyword evidence="2" id="KW-1185">Reference proteome</keyword>
<name>A0A1W6MZK3_9HYPH</name>
<sequence>MSQKAGMSARVRAFVVFGAICAVTIGLLAPAFLRPVLQTASGSAVECPHHLLAKGVMSAAEDGAASHAPRPSGFPGCPDCCLAAAHLGKAVLAFRNSYFSRLEGRVASRIRYADYTASAVKPVAAEPANGARAPPAA</sequence>
<dbReference type="KEGG" id="mbry:B1812_20095"/>
<reference evidence="1 2" key="1">
    <citation type="submission" date="2017-02" db="EMBL/GenBank/DDBJ databases">
        <authorList>
            <person name="Peterson S.W."/>
        </authorList>
    </citation>
    <scope>NUCLEOTIDE SEQUENCE [LARGE SCALE GENOMIC DNA]</scope>
    <source>
        <strain evidence="1 2">S285</strain>
    </source>
</reference>
<accession>A0A1W6MZK3</accession>
<organism evidence="1 2">
    <name type="scientific">Methylocystis bryophila</name>
    <dbReference type="NCBI Taxonomy" id="655015"/>
    <lineage>
        <taxon>Bacteria</taxon>
        <taxon>Pseudomonadati</taxon>
        <taxon>Pseudomonadota</taxon>
        <taxon>Alphaproteobacteria</taxon>
        <taxon>Hyphomicrobiales</taxon>
        <taxon>Methylocystaceae</taxon>
        <taxon>Methylocystis</taxon>
    </lineage>
</organism>
<evidence type="ECO:0000313" key="1">
    <source>
        <dbReference type="EMBL" id="ARN82998.1"/>
    </source>
</evidence>
<dbReference type="STRING" id="655015.B1812_20095"/>